<dbReference type="GO" id="GO:0071111">
    <property type="term" value="F:cyclic-guanylate-specific phosphodiesterase activity"/>
    <property type="evidence" value="ECO:0007669"/>
    <property type="project" value="InterPro"/>
</dbReference>
<accession>A0A9E7ZSB1</accession>
<dbReference type="PANTHER" id="PTHR33121:SF79">
    <property type="entry name" value="CYCLIC DI-GMP PHOSPHODIESTERASE PDED-RELATED"/>
    <property type="match status" value="1"/>
</dbReference>
<dbReference type="PROSITE" id="PS50883">
    <property type="entry name" value="EAL"/>
    <property type="match status" value="1"/>
</dbReference>
<evidence type="ECO:0000313" key="2">
    <source>
        <dbReference type="EMBL" id="UZF90128.1"/>
    </source>
</evidence>
<dbReference type="PANTHER" id="PTHR33121">
    <property type="entry name" value="CYCLIC DI-GMP PHOSPHODIESTERASE PDEF"/>
    <property type="match status" value="1"/>
</dbReference>
<dbReference type="Gene3D" id="3.20.20.450">
    <property type="entry name" value="EAL domain"/>
    <property type="match status" value="1"/>
</dbReference>
<sequence length="208" mass="22881">MKPRTLSQVGGEKGLRSQLTVLMIERVVDEMGHLLRSDRNLHISINIPAKEMESGDFLPLLSAATTKTWIHPSQIWLEITERGFMNADAATGAVEQARLAGFIVAIDDFGTGYSSLSLLERLPLDALKIDKSFVDAIGRDAATSVVTPHIIAMAHGLKLRMIAEGIETSEQESYLQDAGVDLGQGWLYSKALPPNEFAAFYRERSPRT</sequence>
<geneLocation type="plasmid" evidence="2">
    <name>pNBC436</name>
</geneLocation>
<dbReference type="AlphaFoldDB" id="A0A9E7ZSB1"/>
<dbReference type="InterPro" id="IPR035919">
    <property type="entry name" value="EAL_sf"/>
</dbReference>
<dbReference type="InterPro" id="IPR050706">
    <property type="entry name" value="Cyclic-di-GMP_PDE-like"/>
</dbReference>
<name>A0A9E7ZSB1_9HYPH</name>
<protein>
    <submittedName>
        <fullName evidence="2">EAL domain-containing protein</fullName>
    </submittedName>
</protein>
<organism evidence="2">
    <name type="scientific">Bosea sp. NBC_00436</name>
    <dbReference type="NCBI Taxonomy" id="2969620"/>
    <lineage>
        <taxon>Bacteria</taxon>
        <taxon>Pseudomonadati</taxon>
        <taxon>Pseudomonadota</taxon>
        <taxon>Alphaproteobacteria</taxon>
        <taxon>Hyphomicrobiales</taxon>
        <taxon>Boseaceae</taxon>
        <taxon>Bosea</taxon>
    </lineage>
</organism>
<dbReference type="EMBL" id="CP102775">
    <property type="protein sequence ID" value="UZF90128.1"/>
    <property type="molecule type" value="Genomic_DNA"/>
</dbReference>
<gene>
    <name evidence="2" type="ORF">NWE54_26640</name>
</gene>
<evidence type="ECO:0000259" key="1">
    <source>
        <dbReference type="PROSITE" id="PS50883"/>
    </source>
</evidence>
<feature type="domain" description="EAL" evidence="1">
    <location>
        <begin position="1"/>
        <end position="205"/>
    </location>
</feature>
<dbReference type="Pfam" id="PF00563">
    <property type="entry name" value="EAL"/>
    <property type="match status" value="1"/>
</dbReference>
<dbReference type="CDD" id="cd01948">
    <property type="entry name" value="EAL"/>
    <property type="match status" value="1"/>
</dbReference>
<reference evidence="2" key="1">
    <citation type="submission" date="2022-08" db="EMBL/GenBank/DDBJ databases">
        <title>Complete Genome Sequences of 2 Bosea sp. soil isolates.</title>
        <authorList>
            <person name="Alvarez Arevalo M."/>
            <person name="Sterndorff E.B."/>
            <person name="Faurdal D."/>
            <person name="Joergensen T.S."/>
            <person name="Weber T."/>
        </authorList>
    </citation>
    <scope>NUCLEOTIDE SEQUENCE</scope>
    <source>
        <strain evidence="2">NBC_00436</strain>
        <plasmid evidence="2">pNBC436</plasmid>
    </source>
</reference>
<dbReference type="InterPro" id="IPR001633">
    <property type="entry name" value="EAL_dom"/>
</dbReference>
<dbReference type="SUPFAM" id="SSF141868">
    <property type="entry name" value="EAL domain-like"/>
    <property type="match status" value="1"/>
</dbReference>
<keyword evidence="2" id="KW-0614">Plasmid</keyword>
<proteinExistence type="predicted"/>
<dbReference type="SMART" id="SM00052">
    <property type="entry name" value="EAL"/>
    <property type="match status" value="1"/>
</dbReference>